<gene>
    <name evidence="1" type="ORF">SAMN02745724_05002</name>
</gene>
<dbReference type="CDD" id="cd21142">
    <property type="entry name" value="Cas7fv"/>
    <property type="match status" value="1"/>
</dbReference>
<organism evidence="1 2">
    <name type="scientific">Pseudoalteromonas denitrificans DSM 6059</name>
    <dbReference type="NCBI Taxonomy" id="1123010"/>
    <lineage>
        <taxon>Bacteria</taxon>
        <taxon>Pseudomonadati</taxon>
        <taxon>Pseudomonadota</taxon>
        <taxon>Gammaproteobacteria</taxon>
        <taxon>Alteromonadales</taxon>
        <taxon>Pseudoalteromonadaceae</taxon>
        <taxon>Pseudoalteromonas</taxon>
    </lineage>
</organism>
<keyword evidence="2" id="KW-1185">Reference proteome</keyword>
<dbReference type="AlphaFoldDB" id="A0A1I1TU75"/>
<name>A0A1I1TU75_9GAMM</name>
<dbReference type="EMBL" id="FOLO01000075">
    <property type="protein sequence ID" value="SFD62132.1"/>
    <property type="molecule type" value="Genomic_DNA"/>
</dbReference>
<dbReference type="OrthoDB" id="8549464at2"/>
<sequence length="334" mass="37806">MEKVTGIKSVDFKIVALGHGVVNWNGPTSLKGDHPLNPYENHTMPKLRGYTNSVANEFEEGTTKKGHDFKVNKLKEATDIDFDKTPLYISQNCIRHHLFKTQAFDLHYVKKSNVDKVLASVTGLIRGYVIPATQNKRTSPLLIEDFVDQLGNGNFEQMGRSGSKEKELNKKGEESSNSFFSKTTFGDTKYESYGSISIEQLQFISLDKKFDREAMEIKEGQGEDVAQQIQAFIQSLNSDLSPKATFYTNYVRSGTIFEEGENGILLNDDAIQALVEYTLTFISELSIRQAKSYMYVDSVLVDYNDSSKMMRIKRDESSIAEQPESDYANYFFAK</sequence>
<dbReference type="NCBIfam" id="NF040577">
    <property type="entry name" value="cas_Cas7fv"/>
    <property type="match status" value="1"/>
</dbReference>
<evidence type="ECO:0000313" key="2">
    <source>
        <dbReference type="Proteomes" id="UP000198862"/>
    </source>
</evidence>
<dbReference type="RefSeq" id="WP_091991234.1">
    <property type="nucleotide sequence ID" value="NZ_FOLO01000075.1"/>
</dbReference>
<dbReference type="InterPro" id="IPR049889">
    <property type="entry name" value="Cas7fv-like"/>
</dbReference>
<proteinExistence type="predicted"/>
<reference evidence="1 2" key="1">
    <citation type="submission" date="2016-10" db="EMBL/GenBank/DDBJ databases">
        <authorList>
            <person name="de Groot N.N."/>
        </authorList>
    </citation>
    <scope>NUCLEOTIDE SEQUENCE [LARGE SCALE GENOMIC DNA]</scope>
    <source>
        <strain evidence="1 2">DSM 6059</strain>
    </source>
</reference>
<evidence type="ECO:0000313" key="1">
    <source>
        <dbReference type="EMBL" id="SFD62132.1"/>
    </source>
</evidence>
<protein>
    <recommendedName>
        <fullName evidence="3">CRISPR-associated protein Csh2</fullName>
    </recommendedName>
</protein>
<dbReference type="Proteomes" id="UP000198862">
    <property type="component" value="Unassembled WGS sequence"/>
</dbReference>
<accession>A0A1I1TU75</accession>
<evidence type="ECO:0008006" key="3">
    <source>
        <dbReference type="Google" id="ProtNLM"/>
    </source>
</evidence>
<dbReference type="STRING" id="1123010.SAMN02745724_05002"/>